<dbReference type="CDD" id="cd06223">
    <property type="entry name" value="PRTases_typeI"/>
    <property type="match status" value="1"/>
</dbReference>
<reference evidence="5 6" key="1">
    <citation type="submission" date="2019-08" db="EMBL/GenBank/DDBJ databases">
        <authorList>
            <person name="Khan S.A."/>
            <person name="Jeon C.O."/>
            <person name="Jeong S.E."/>
        </authorList>
    </citation>
    <scope>NUCLEOTIDE SEQUENCE [LARGE SCALE GENOMIC DNA]</scope>
    <source>
        <strain evidence="6">IMCC1728</strain>
    </source>
</reference>
<dbReference type="EMBL" id="VOPW01000001">
    <property type="protein sequence ID" value="TXC65423.1"/>
    <property type="molecule type" value="Genomic_DNA"/>
</dbReference>
<dbReference type="EC" id="2.7.6.1" evidence="5"/>
<dbReference type="InterPro" id="IPR005946">
    <property type="entry name" value="Rib-P_diPkinase"/>
</dbReference>
<dbReference type="SMART" id="SM01400">
    <property type="entry name" value="Pribosyltran_N"/>
    <property type="match status" value="1"/>
</dbReference>
<dbReference type="GO" id="GO:0004749">
    <property type="term" value="F:ribose phosphate diphosphokinase activity"/>
    <property type="evidence" value="ECO:0007669"/>
    <property type="project" value="UniProtKB-EC"/>
</dbReference>
<keyword evidence="6" id="KW-1185">Reference proteome</keyword>
<evidence type="ECO:0000259" key="3">
    <source>
        <dbReference type="Pfam" id="PF00156"/>
    </source>
</evidence>
<gene>
    <name evidence="5" type="primary">prs</name>
    <name evidence="5" type="ORF">FSC37_02865</name>
</gene>
<comment type="similarity">
    <text evidence="2">Belongs to the ribose-phosphate pyrophosphokinase family.</text>
</comment>
<accession>A0A5C6TXX3</accession>
<dbReference type="GO" id="GO:0016301">
    <property type="term" value="F:kinase activity"/>
    <property type="evidence" value="ECO:0007669"/>
    <property type="project" value="UniProtKB-KW"/>
</dbReference>
<dbReference type="GO" id="GO:0002189">
    <property type="term" value="C:ribose phosphate diphosphokinase complex"/>
    <property type="evidence" value="ECO:0007669"/>
    <property type="project" value="TreeGrafter"/>
</dbReference>
<evidence type="ECO:0000259" key="4">
    <source>
        <dbReference type="Pfam" id="PF13793"/>
    </source>
</evidence>
<dbReference type="Pfam" id="PF00156">
    <property type="entry name" value="Pribosyltran"/>
    <property type="match status" value="1"/>
</dbReference>
<evidence type="ECO:0000313" key="6">
    <source>
        <dbReference type="Proteomes" id="UP000321832"/>
    </source>
</evidence>
<keyword evidence="5" id="KW-0418">Kinase</keyword>
<dbReference type="InterPro" id="IPR000836">
    <property type="entry name" value="PRTase_dom"/>
</dbReference>
<evidence type="ECO:0000313" key="5">
    <source>
        <dbReference type="EMBL" id="TXC65423.1"/>
    </source>
</evidence>
<name>A0A5C6TXX3_9BURK</name>
<dbReference type="GO" id="GO:0006164">
    <property type="term" value="P:purine nucleotide biosynthetic process"/>
    <property type="evidence" value="ECO:0007669"/>
    <property type="project" value="TreeGrafter"/>
</dbReference>
<organism evidence="5 6">
    <name type="scientific">Piscinibacter aquaticus</name>
    <dbReference type="NCBI Taxonomy" id="392597"/>
    <lineage>
        <taxon>Bacteria</taxon>
        <taxon>Pseudomonadati</taxon>
        <taxon>Pseudomonadota</taxon>
        <taxon>Betaproteobacteria</taxon>
        <taxon>Burkholderiales</taxon>
        <taxon>Sphaerotilaceae</taxon>
        <taxon>Piscinibacter</taxon>
    </lineage>
</organism>
<sequence length="293" mass="31467">MLLAFADERALAEKLGAQLGCELAFVAEHRFPDGEIKLTLPSPLPQRVVVLRGLHQPNERLVQLLLTAKTARRLGARRLVLATPYLAYMRQDIEFHPGEAISQRVVAGFLGELFERVVTIDPHLHRIASLDEVMPGSRGIALTAAPLLGEWIAAQWPGTQRPLLVGPDEEALQWVRAAGATTGLDGFVCRKTRHGDRDVQVELPDSDLSGRAIVLIDDVASTGHTLVQAAQALRARGVASIDVAVVHALFGGDAVQRLAAAGIGRVWSTDAVPHSSNVVTIAPMLARAIADSD</sequence>
<feature type="domain" description="Ribose-phosphate pyrophosphokinase N-terminal" evidence="4">
    <location>
        <begin position="2"/>
        <end position="110"/>
    </location>
</feature>
<dbReference type="Proteomes" id="UP000321832">
    <property type="component" value="Unassembled WGS sequence"/>
</dbReference>
<dbReference type="Gene3D" id="3.40.50.2020">
    <property type="match status" value="2"/>
</dbReference>
<dbReference type="PANTHER" id="PTHR10210">
    <property type="entry name" value="RIBOSE-PHOSPHATE DIPHOSPHOKINASE FAMILY MEMBER"/>
    <property type="match status" value="1"/>
</dbReference>
<dbReference type="GO" id="GO:0006015">
    <property type="term" value="P:5-phosphoribose 1-diphosphate biosynthetic process"/>
    <property type="evidence" value="ECO:0007669"/>
    <property type="project" value="TreeGrafter"/>
</dbReference>
<keyword evidence="5" id="KW-0808">Transferase</keyword>
<proteinExistence type="inferred from homology"/>
<evidence type="ECO:0000256" key="1">
    <source>
        <dbReference type="ARBA" id="ARBA00022727"/>
    </source>
</evidence>
<dbReference type="PANTHER" id="PTHR10210:SF41">
    <property type="entry name" value="RIBOSE-PHOSPHATE PYROPHOSPHOKINASE 1, CHLOROPLASTIC"/>
    <property type="match status" value="1"/>
</dbReference>
<dbReference type="GO" id="GO:0005737">
    <property type="term" value="C:cytoplasm"/>
    <property type="evidence" value="ECO:0007669"/>
    <property type="project" value="TreeGrafter"/>
</dbReference>
<dbReference type="NCBIfam" id="TIGR01251">
    <property type="entry name" value="ribP_PPkin"/>
    <property type="match status" value="1"/>
</dbReference>
<evidence type="ECO:0000256" key="2">
    <source>
        <dbReference type="RuleBase" id="RU004324"/>
    </source>
</evidence>
<dbReference type="SUPFAM" id="SSF53271">
    <property type="entry name" value="PRTase-like"/>
    <property type="match status" value="2"/>
</dbReference>
<dbReference type="Pfam" id="PF13793">
    <property type="entry name" value="Pribosyltran_N"/>
    <property type="match status" value="1"/>
</dbReference>
<dbReference type="InterPro" id="IPR029057">
    <property type="entry name" value="PRTase-like"/>
</dbReference>
<keyword evidence="1 2" id="KW-0545">Nucleotide biosynthesis</keyword>
<comment type="caution">
    <text evidence="5">The sequence shown here is derived from an EMBL/GenBank/DDBJ whole genome shotgun (WGS) entry which is preliminary data.</text>
</comment>
<dbReference type="InterPro" id="IPR029099">
    <property type="entry name" value="Pribosyltran_N"/>
</dbReference>
<protein>
    <submittedName>
        <fullName evidence="5">Ribose-phosphate diphosphokinase</fullName>
        <ecNumber evidence="5">2.7.6.1</ecNumber>
    </submittedName>
</protein>
<dbReference type="AlphaFoldDB" id="A0A5C6TXX3"/>
<dbReference type="NCBIfam" id="NF005537">
    <property type="entry name" value="PRK07199.1"/>
    <property type="match status" value="1"/>
</dbReference>
<dbReference type="GO" id="GO:0000287">
    <property type="term" value="F:magnesium ion binding"/>
    <property type="evidence" value="ECO:0007669"/>
    <property type="project" value="InterPro"/>
</dbReference>
<feature type="domain" description="Phosphoribosyltransferase" evidence="3">
    <location>
        <begin position="158"/>
        <end position="247"/>
    </location>
</feature>